<name>A0ABW5E576_9BACT</name>
<dbReference type="Pfam" id="PF04230">
    <property type="entry name" value="PS_pyruv_trans"/>
    <property type="match status" value="1"/>
</dbReference>
<gene>
    <name evidence="2" type="ORF">ACFSQZ_12505</name>
</gene>
<organism evidence="2 3">
    <name type="scientific">Rubritalea spongiae</name>
    <dbReference type="NCBI Taxonomy" id="430797"/>
    <lineage>
        <taxon>Bacteria</taxon>
        <taxon>Pseudomonadati</taxon>
        <taxon>Verrucomicrobiota</taxon>
        <taxon>Verrucomicrobiia</taxon>
        <taxon>Verrucomicrobiales</taxon>
        <taxon>Rubritaleaceae</taxon>
        <taxon>Rubritalea</taxon>
    </lineage>
</organism>
<dbReference type="EMBL" id="JBHUJC010000041">
    <property type="protein sequence ID" value="MFD2277294.1"/>
    <property type="molecule type" value="Genomic_DNA"/>
</dbReference>
<accession>A0ABW5E576</accession>
<comment type="caution">
    <text evidence="2">The sequence shown here is derived from an EMBL/GenBank/DDBJ whole genome shotgun (WGS) entry which is preliminary data.</text>
</comment>
<keyword evidence="3" id="KW-1185">Reference proteome</keyword>
<evidence type="ECO:0000313" key="3">
    <source>
        <dbReference type="Proteomes" id="UP001597297"/>
    </source>
</evidence>
<dbReference type="RefSeq" id="WP_377093921.1">
    <property type="nucleotide sequence ID" value="NZ_JBHSJM010000001.1"/>
</dbReference>
<evidence type="ECO:0000259" key="1">
    <source>
        <dbReference type="Pfam" id="PF04230"/>
    </source>
</evidence>
<dbReference type="Proteomes" id="UP001597297">
    <property type="component" value="Unassembled WGS sequence"/>
</dbReference>
<evidence type="ECO:0000313" key="2">
    <source>
        <dbReference type="EMBL" id="MFD2277294.1"/>
    </source>
</evidence>
<dbReference type="PANTHER" id="PTHR36836">
    <property type="entry name" value="COLANIC ACID BIOSYNTHESIS PROTEIN WCAK"/>
    <property type="match status" value="1"/>
</dbReference>
<feature type="domain" description="Polysaccharide pyruvyl transferase" evidence="1">
    <location>
        <begin position="46"/>
        <end position="254"/>
    </location>
</feature>
<proteinExistence type="predicted"/>
<dbReference type="InterPro" id="IPR007345">
    <property type="entry name" value="Polysacch_pyruvyl_Trfase"/>
</dbReference>
<keyword evidence="2" id="KW-0808">Transferase</keyword>
<reference evidence="3" key="1">
    <citation type="journal article" date="2019" name="Int. J. Syst. Evol. Microbiol.">
        <title>The Global Catalogue of Microorganisms (GCM) 10K type strain sequencing project: providing services to taxonomists for standard genome sequencing and annotation.</title>
        <authorList>
            <consortium name="The Broad Institute Genomics Platform"/>
            <consortium name="The Broad Institute Genome Sequencing Center for Infectious Disease"/>
            <person name="Wu L."/>
            <person name="Ma J."/>
        </authorList>
    </citation>
    <scope>NUCLEOTIDE SEQUENCE [LARGE SCALE GENOMIC DNA]</scope>
    <source>
        <strain evidence="3">JCM 16545</strain>
    </source>
</reference>
<dbReference type="PANTHER" id="PTHR36836:SF1">
    <property type="entry name" value="COLANIC ACID BIOSYNTHESIS PROTEIN WCAK"/>
    <property type="match status" value="1"/>
</dbReference>
<protein>
    <submittedName>
        <fullName evidence="2">Polysaccharide pyruvyl transferase family protein</fullName>
    </submittedName>
</protein>
<sequence length="326" mass="36990">MKAILLNDTRSDMHIGCELVVSNTFRLCEQFNIRIISTITTKLSAQAPNIIEPLLKDADIVLLNGEGTIHHDRPKAIALLEAVKLAKERGLLTVLYNALWSDNVLANTYLRYFDLIFCRDSLSTDTIKKQTPSAPVIFVPDMSFITPIPAKREVRNGIMVSDSINKKTSKRLAKFAIKHQATFSPMGCNFFHAFRKKYITLFSLRSLCSLDKSYSETPERFINRLLTSEKIITGRFHTACLAILCGTPVCSISSNTKKIEALYKDFGLTPSLIPHHFPSEDEMNLQWDEQQAKRLLLEQHVQSAQEKIISMFKNISQLIPTERETL</sequence>
<dbReference type="GO" id="GO:0016740">
    <property type="term" value="F:transferase activity"/>
    <property type="evidence" value="ECO:0007669"/>
    <property type="project" value="UniProtKB-KW"/>
</dbReference>